<dbReference type="HAMAP" id="MF_00107">
    <property type="entry name" value="IspF"/>
    <property type="match status" value="1"/>
</dbReference>
<evidence type="ECO:0000256" key="2">
    <source>
        <dbReference type="ARBA" id="ARBA00004709"/>
    </source>
</evidence>
<comment type="catalytic activity">
    <reaction evidence="1 8 9">
        <text>4-CDP-2-C-methyl-D-erythritol 2-phosphate = 2-C-methyl-D-erythritol 2,4-cyclic diphosphate + CMP</text>
        <dbReference type="Rhea" id="RHEA:23864"/>
        <dbReference type="ChEBI" id="CHEBI:57919"/>
        <dbReference type="ChEBI" id="CHEBI:58483"/>
        <dbReference type="ChEBI" id="CHEBI:60377"/>
        <dbReference type="EC" id="4.6.1.12"/>
    </reaction>
</comment>
<feature type="binding site" evidence="8">
    <location>
        <begin position="62"/>
        <end position="63"/>
    </location>
    <ligand>
        <name>4-CDP-2-C-methyl-D-erythritol 2-phosphate</name>
        <dbReference type="ChEBI" id="CHEBI:57919"/>
    </ligand>
</feature>
<dbReference type="EC" id="4.6.1.12" evidence="4 8"/>
<evidence type="ECO:0000256" key="9">
    <source>
        <dbReference type="RuleBase" id="RU004395"/>
    </source>
</evidence>
<evidence type="ECO:0000259" key="11">
    <source>
        <dbReference type="Pfam" id="PF02542"/>
    </source>
</evidence>
<dbReference type="InterPro" id="IPR020555">
    <property type="entry name" value="MECDP_synthase_CS"/>
</dbReference>
<evidence type="ECO:0000256" key="5">
    <source>
        <dbReference type="ARBA" id="ARBA00022723"/>
    </source>
</evidence>
<dbReference type="Proteomes" id="UP001368500">
    <property type="component" value="Unassembled WGS sequence"/>
</dbReference>
<evidence type="ECO:0000256" key="1">
    <source>
        <dbReference type="ARBA" id="ARBA00000200"/>
    </source>
</evidence>
<dbReference type="PANTHER" id="PTHR43181:SF1">
    <property type="entry name" value="2-C-METHYL-D-ERYTHRITOL 2,4-CYCLODIPHOSPHATE SYNTHASE, CHLOROPLASTIC"/>
    <property type="match status" value="1"/>
</dbReference>
<dbReference type="Gene3D" id="3.30.1330.50">
    <property type="entry name" value="2-C-methyl-D-erythritol 2,4-cyclodiphosphate synthase"/>
    <property type="match status" value="1"/>
</dbReference>
<feature type="site" description="Transition state stabilizer" evidence="8">
    <location>
        <position position="161"/>
    </location>
</feature>
<feature type="binding site" evidence="8">
    <location>
        <begin position="36"/>
        <end position="38"/>
    </location>
    <ligand>
        <name>4-CDP-2-C-methyl-D-erythritol 2-phosphate</name>
        <dbReference type="ChEBI" id="CHEBI:57919"/>
    </ligand>
</feature>
<evidence type="ECO:0000313" key="13">
    <source>
        <dbReference type="Proteomes" id="UP001368500"/>
    </source>
</evidence>
<protein>
    <recommendedName>
        <fullName evidence="4 8">2-C-methyl-D-erythritol 2,4-cyclodiphosphate synthase</fullName>
        <shortName evidence="8">MECDP-synthase</shortName>
        <shortName evidence="8">MECPP-synthase</shortName>
        <shortName evidence="8">MECPS</shortName>
        <ecNumber evidence="4 8">4.6.1.12</ecNumber>
    </recommendedName>
</protein>
<accession>A0ABU9B7H4</accession>
<comment type="function">
    <text evidence="8">Involved in the biosynthesis of isopentenyl diphosphate (IPP) and dimethylallyl diphosphate (DMAPP), two major building blocks of isoprenoid compounds. Catalyzes the conversion of 4-diphosphocytidyl-2-C-methyl-D-erythritol 2-phosphate (CDP-ME2P) to 2-C-methyl-D-erythritol 2,4-cyclodiphosphate (ME-CPP) with a corresponding release of cytidine 5-monophosphate (CMP).</text>
</comment>
<feature type="binding site" evidence="8">
    <location>
        <begin position="84"/>
        <end position="86"/>
    </location>
    <ligand>
        <name>4-CDP-2-C-methyl-D-erythritol 2-phosphate</name>
        <dbReference type="ChEBI" id="CHEBI:57919"/>
    </ligand>
</feature>
<comment type="pathway">
    <text evidence="2 8">Isoprenoid biosynthesis; isopentenyl diphosphate biosynthesis via DXP pathway; isopentenyl diphosphate from 1-deoxy-D-xylulose 5-phosphate: step 4/6.</text>
</comment>
<dbReference type="NCBIfam" id="TIGR00151">
    <property type="entry name" value="ispF"/>
    <property type="match status" value="1"/>
</dbReference>
<evidence type="ECO:0000256" key="7">
    <source>
        <dbReference type="ARBA" id="ARBA00023239"/>
    </source>
</evidence>
<feature type="region of interest" description="Disordered" evidence="10">
    <location>
        <begin position="1"/>
        <end position="24"/>
    </location>
</feature>
<dbReference type="CDD" id="cd00554">
    <property type="entry name" value="MECDP_synthase"/>
    <property type="match status" value="1"/>
</dbReference>
<comment type="caution">
    <text evidence="8">Lacks conserved residue(s) required for the propagation of feature annotation.</text>
</comment>
<keyword evidence="13" id="KW-1185">Reference proteome</keyword>
<name>A0ABU9B7H4_9BURK</name>
<comment type="cofactor">
    <cofactor evidence="8">
        <name>a divalent metal cation</name>
        <dbReference type="ChEBI" id="CHEBI:60240"/>
    </cofactor>
    <text evidence="8">Binds 1 divalent metal cation per subunit.</text>
</comment>
<keyword evidence="5 8" id="KW-0479">Metal-binding</keyword>
<feature type="binding site" evidence="8">
    <location>
        <position position="38"/>
    </location>
    <ligand>
        <name>a divalent metal cation</name>
        <dbReference type="ChEBI" id="CHEBI:60240"/>
    </ligand>
</feature>
<dbReference type="SUPFAM" id="SSF69765">
    <property type="entry name" value="IpsF-like"/>
    <property type="match status" value="1"/>
</dbReference>
<evidence type="ECO:0000256" key="4">
    <source>
        <dbReference type="ARBA" id="ARBA00012579"/>
    </source>
</evidence>
<evidence type="ECO:0000256" key="6">
    <source>
        <dbReference type="ARBA" id="ARBA00023229"/>
    </source>
</evidence>
<dbReference type="PROSITE" id="PS01350">
    <property type="entry name" value="ISPF"/>
    <property type="match status" value="1"/>
</dbReference>
<comment type="subunit">
    <text evidence="8">Homotrimer.</text>
</comment>
<feature type="domain" description="2-C-methyl-D-erythritol 2,4-cyclodiphosphate synthase" evidence="11">
    <location>
        <begin position="29"/>
        <end position="182"/>
    </location>
</feature>
<dbReference type="Pfam" id="PF02542">
    <property type="entry name" value="YgbB"/>
    <property type="match status" value="1"/>
</dbReference>
<proteinExistence type="inferred from homology"/>
<dbReference type="InterPro" id="IPR003526">
    <property type="entry name" value="MECDP_synthase"/>
</dbReference>
<evidence type="ECO:0000313" key="12">
    <source>
        <dbReference type="EMBL" id="MEK8024962.1"/>
    </source>
</evidence>
<keyword evidence="6 8" id="KW-0414">Isoprene biosynthesis</keyword>
<feature type="binding site" evidence="8">
    <location>
        <begin position="89"/>
        <end position="93"/>
    </location>
    <ligand>
        <name>4-CDP-2-C-methyl-D-erythritol 2-phosphate</name>
        <dbReference type="ChEBI" id="CHEBI:57919"/>
    </ligand>
</feature>
<keyword evidence="7 8" id="KW-0456">Lyase</keyword>
<gene>
    <name evidence="8 12" type="primary">ispF</name>
    <name evidence="12" type="ORF">AACH11_03155</name>
</gene>
<evidence type="ECO:0000256" key="8">
    <source>
        <dbReference type="HAMAP-Rule" id="MF_00107"/>
    </source>
</evidence>
<organism evidence="12 13">
    <name type="scientific">Pseudaquabacterium rugosum</name>
    <dbReference type="NCBI Taxonomy" id="2984194"/>
    <lineage>
        <taxon>Bacteria</taxon>
        <taxon>Pseudomonadati</taxon>
        <taxon>Pseudomonadota</taxon>
        <taxon>Betaproteobacteria</taxon>
        <taxon>Burkholderiales</taxon>
        <taxon>Sphaerotilaceae</taxon>
        <taxon>Pseudaquabacterium</taxon>
    </lineage>
</organism>
<dbReference type="InterPro" id="IPR036571">
    <property type="entry name" value="MECDP_synthase_sf"/>
</dbReference>
<dbReference type="EMBL" id="JBBUTF010000003">
    <property type="protein sequence ID" value="MEK8024962.1"/>
    <property type="molecule type" value="Genomic_DNA"/>
</dbReference>
<feature type="binding site" evidence="8">
    <location>
        <position position="70"/>
    </location>
    <ligand>
        <name>a divalent metal cation</name>
        <dbReference type="ChEBI" id="CHEBI:60240"/>
    </ligand>
</feature>
<evidence type="ECO:0000256" key="10">
    <source>
        <dbReference type="SAM" id="MobiDB-lite"/>
    </source>
</evidence>
<reference evidence="12 13" key="1">
    <citation type="submission" date="2024-04" db="EMBL/GenBank/DDBJ databases">
        <title>Novel species of the genus Ideonella isolated from streams.</title>
        <authorList>
            <person name="Lu H."/>
        </authorList>
    </citation>
    <scope>NUCLEOTIDE SEQUENCE [LARGE SCALE GENOMIC DNA]</scope>
    <source>
        <strain evidence="12 13">BYS139W</strain>
    </source>
</reference>
<feature type="binding site" evidence="8">
    <location>
        <begin position="128"/>
        <end position="134"/>
    </location>
    <ligand>
        <name>4-CDP-2-C-methyl-D-erythritol 2-phosphate</name>
        <dbReference type="ChEBI" id="CHEBI:57919"/>
    </ligand>
</feature>
<comment type="similarity">
    <text evidence="3 8 9">Belongs to the IspF family.</text>
</comment>
<feature type="binding site" evidence="8">
    <location>
        <position position="36"/>
    </location>
    <ligand>
        <name>a divalent metal cation</name>
        <dbReference type="ChEBI" id="CHEBI:60240"/>
    </ligand>
</feature>
<feature type="site" description="Transition state stabilizer" evidence="8">
    <location>
        <position position="62"/>
    </location>
</feature>
<evidence type="ECO:0000256" key="3">
    <source>
        <dbReference type="ARBA" id="ARBA00008480"/>
    </source>
</evidence>
<sequence length="185" mass="19001">MNERDTSAHPAAAAAATPSTPSTPAWPALRIGEGWDVHQMVAGRPLVLGGITIAHSHGLLGHSDADALLHALTDALFGAAALGDIGRHFPDTDPAFKGADSGVLLAECGRRVRSAGWRIVNVDTTIVAQAPKMAPHIPAMVARIAELLEITPAQVNVKAKTAEKLGPVGEGLAIEANAIALLMAA</sequence>
<dbReference type="RefSeq" id="WP_341372747.1">
    <property type="nucleotide sequence ID" value="NZ_JBBUTF010000003.1"/>
</dbReference>
<dbReference type="PANTHER" id="PTHR43181">
    <property type="entry name" value="2-C-METHYL-D-ERYTHRITOL 2,4-CYCLODIPHOSPHATE SYNTHASE, CHLOROPLASTIC"/>
    <property type="match status" value="1"/>
</dbReference>
<dbReference type="GO" id="GO:0008685">
    <property type="term" value="F:2-C-methyl-D-erythritol 2,4-cyclodiphosphate synthase activity"/>
    <property type="evidence" value="ECO:0007669"/>
    <property type="project" value="UniProtKB-EC"/>
</dbReference>
<feature type="compositionally biased region" description="Low complexity" evidence="10">
    <location>
        <begin position="8"/>
        <end position="24"/>
    </location>
</feature>
<comment type="caution">
    <text evidence="12">The sequence shown here is derived from an EMBL/GenBank/DDBJ whole genome shotgun (WGS) entry which is preliminary data.</text>
</comment>